<dbReference type="Proteomes" id="UP000054018">
    <property type="component" value="Unassembled WGS sequence"/>
</dbReference>
<reference evidence="3" key="2">
    <citation type="submission" date="2015-01" db="EMBL/GenBank/DDBJ databases">
        <title>Evolutionary Origins and Diversification of the Mycorrhizal Mutualists.</title>
        <authorList>
            <consortium name="DOE Joint Genome Institute"/>
            <consortium name="Mycorrhizal Genomics Consortium"/>
            <person name="Kohler A."/>
            <person name="Kuo A."/>
            <person name="Nagy L.G."/>
            <person name="Floudas D."/>
            <person name="Copeland A."/>
            <person name="Barry K.W."/>
            <person name="Cichocki N."/>
            <person name="Veneault-Fourrey C."/>
            <person name="LaButti K."/>
            <person name="Lindquist E.A."/>
            <person name="Lipzen A."/>
            <person name="Lundell T."/>
            <person name="Morin E."/>
            <person name="Murat C."/>
            <person name="Riley R."/>
            <person name="Ohm R."/>
            <person name="Sun H."/>
            <person name="Tunlid A."/>
            <person name="Henrissat B."/>
            <person name="Grigoriev I.V."/>
            <person name="Hibbett D.S."/>
            <person name="Martin F."/>
        </authorList>
    </citation>
    <scope>NUCLEOTIDE SEQUENCE [LARGE SCALE GENOMIC DNA]</scope>
    <source>
        <strain evidence="3">441</strain>
    </source>
</reference>
<evidence type="ECO:0000256" key="1">
    <source>
        <dbReference type="SAM" id="MobiDB-lite"/>
    </source>
</evidence>
<proteinExistence type="predicted"/>
<dbReference type="HOGENOM" id="CLU_3112079_0_0_1"/>
<keyword evidence="3" id="KW-1185">Reference proteome</keyword>
<accession>A0A0C9YB52</accession>
<organism evidence="2 3">
    <name type="scientific">Pisolithus microcarpus 441</name>
    <dbReference type="NCBI Taxonomy" id="765257"/>
    <lineage>
        <taxon>Eukaryota</taxon>
        <taxon>Fungi</taxon>
        <taxon>Dikarya</taxon>
        <taxon>Basidiomycota</taxon>
        <taxon>Agaricomycotina</taxon>
        <taxon>Agaricomycetes</taxon>
        <taxon>Agaricomycetidae</taxon>
        <taxon>Boletales</taxon>
        <taxon>Sclerodermatineae</taxon>
        <taxon>Pisolithaceae</taxon>
        <taxon>Pisolithus</taxon>
    </lineage>
</organism>
<feature type="compositionally biased region" description="Polar residues" evidence="1">
    <location>
        <begin position="16"/>
        <end position="25"/>
    </location>
</feature>
<feature type="region of interest" description="Disordered" evidence="1">
    <location>
        <begin position="1"/>
        <end position="52"/>
    </location>
</feature>
<gene>
    <name evidence="2" type="ORF">PISMIDRAFT_688246</name>
</gene>
<evidence type="ECO:0000313" key="2">
    <source>
        <dbReference type="EMBL" id="KIK14031.1"/>
    </source>
</evidence>
<dbReference type="AlphaFoldDB" id="A0A0C9YB52"/>
<dbReference type="EMBL" id="KN833960">
    <property type="protein sequence ID" value="KIK14031.1"/>
    <property type="molecule type" value="Genomic_DNA"/>
</dbReference>
<protein>
    <submittedName>
        <fullName evidence="2">Uncharacterized protein</fullName>
    </submittedName>
</protein>
<feature type="compositionally biased region" description="Basic and acidic residues" evidence="1">
    <location>
        <begin position="26"/>
        <end position="46"/>
    </location>
</feature>
<sequence length="52" mass="6060">MEIFSLHAKQQWEDPPSNTQDPEQPSNEKQETDMSNKKPKWDDSHEPSNVGH</sequence>
<reference evidence="2 3" key="1">
    <citation type="submission" date="2014-04" db="EMBL/GenBank/DDBJ databases">
        <authorList>
            <consortium name="DOE Joint Genome Institute"/>
            <person name="Kuo A."/>
            <person name="Kohler A."/>
            <person name="Costa M.D."/>
            <person name="Nagy L.G."/>
            <person name="Floudas D."/>
            <person name="Copeland A."/>
            <person name="Barry K.W."/>
            <person name="Cichocki N."/>
            <person name="Veneault-Fourrey C."/>
            <person name="LaButti K."/>
            <person name="Lindquist E.A."/>
            <person name="Lipzen A."/>
            <person name="Lundell T."/>
            <person name="Morin E."/>
            <person name="Murat C."/>
            <person name="Sun H."/>
            <person name="Tunlid A."/>
            <person name="Henrissat B."/>
            <person name="Grigoriev I.V."/>
            <person name="Hibbett D.S."/>
            <person name="Martin F."/>
            <person name="Nordberg H.P."/>
            <person name="Cantor M.N."/>
            <person name="Hua S.X."/>
        </authorList>
    </citation>
    <scope>NUCLEOTIDE SEQUENCE [LARGE SCALE GENOMIC DNA]</scope>
    <source>
        <strain evidence="2 3">441</strain>
    </source>
</reference>
<name>A0A0C9YB52_9AGAM</name>
<evidence type="ECO:0000313" key="3">
    <source>
        <dbReference type="Proteomes" id="UP000054018"/>
    </source>
</evidence>